<dbReference type="EMBL" id="RJVU01051924">
    <property type="protein sequence ID" value="ROL41282.1"/>
    <property type="molecule type" value="Genomic_DNA"/>
</dbReference>
<name>A0A3N0Y506_ANAGA</name>
<proteinExistence type="predicted"/>
<evidence type="ECO:0000313" key="2">
    <source>
        <dbReference type="EMBL" id="ROL41282.1"/>
    </source>
</evidence>
<dbReference type="InterPro" id="IPR005162">
    <property type="entry name" value="Retrotrans_gag_dom"/>
</dbReference>
<comment type="caution">
    <text evidence="2">The sequence shown here is derived from an EMBL/GenBank/DDBJ whole genome shotgun (WGS) entry which is preliminary data.</text>
</comment>
<reference evidence="2 3" key="1">
    <citation type="submission" date="2018-10" db="EMBL/GenBank/DDBJ databases">
        <title>Genome assembly for a Yunnan-Guizhou Plateau 3E fish, Anabarilius grahami (Regan), and its evolutionary and genetic applications.</title>
        <authorList>
            <person name="Jiang W."/>
        </authorList>
    </citation>
    <scope>NUCLEOTIDE SEQUENCE [LARGE SCALE GENOMIC DNA]</scope>
    <source>
        <strain evidence="2">AG-KIZ</strain>
        <tissue evidence="2">Muscle</tissue>
    </source>
</reference>
<dbReference type="AlphaFoldDB" id="A0A3N0Y506"/>
<evidence type="ECO:0000259" key="1">
    <source>
        <dbReference type="Pfam" id="PF03732"/>
    </source>
</evidence>
<organism evidence="2 3">
    <name type="scientific">Anabarilius grahami</name>
    <name type="common">Kanglang fish</name>
    <name type="synonym">Barilius grahami</name>
    <dbReference type="NCBI Taxonomy" id="495550"/>
    <lineage>
        <taxon>Eukaryota</taxon>
        <taxon>Metazoa</taxon>
        <taxon>Chordata</taxon>
        <taxon>Craniata</taxon>
        <taxon>Vertebrata</taxon>
        <taxon>Euteleostomi</taxon>
        <taxon>Actinopterygii</taxon>
        <taxon>Neopterygii</taxon>
        <taxon>Teleostei</taxon>
        <taxon>Ostariophysi</taxon>
        <taxon>Cypriniformes</taxon>
        <taxon>Xenocyprididae</taxon>
        <taxon>Xenocypridinae</taxon>
        <taxon>Xenocypridinae incertae sedis</taxon>
        <taxon>Anabarilius</taxon>
    </lineage>
</organism>
<gene>
    <name evidence="2" type="ORF">DPX16_5391</name>
</gene>
<dbReference type="Proteomes" id="UP000281406">
    <property type="component" value="Unassembled WGS sequence"/>
</dbReference>
<keyword evidence="3" id="KW-1185">Reference proteome</keyword>
<protein>
    <submittedName>
        <fullName evidence="2">Retrotransposon-derived protein PEG10</fullName>
    </submittedName>
</protein>
<accession>A0A3N0Y506</accession>
<evidence type="ECO:0000313" key="3">
    <source>
        <dbReference type="Proteomes" id="UP000281406"/>
    </source>
</evidence>
<feature type="domain" description="Retrotransposon gag" evidence="1">
    <location>
        <begin position="137"/>
        <end position="225"/>
    </location>
</feature>
<sequence length="304" mass="33679">MAVLQAYQTDLLKDLDQSKRLSPEAVLELCRATDLALRSTKQTATAMNTGPTTVNSNISLPDQFQEIVDSLHRILTTTASTTTTSPTVVACLLAKPVPYSGSVEDCNGFFLLLCPLALEMQLHLYTSDRVNIAFIISLLTGKALPMGGNHLGQAGTVKQSIDNSVNHFHEVFGKPVGDTSVGEQLHHFHQRKMSINDYALKFRTLAAASRWNERSLLTTYRQGLETRVWLHLTSYEVSKKPEPILPNRLIVSPIQWCPEPATSSNASTATLPGCPPELQYVPRTQRMPLTNCAFISRHWPPRSQ</sequence>
<dbReference type="Pfam" id="PF03732">
    <property type="entry name" value="Retrotrans_gag"/>
    <property type="match status" value="1"/>
</dbReference>